<accession>A0AA37W1I6</accession>
<reference evidence="1" key="2">
    <citation type="submission" date="2023-01" db="EMBL/GenBank/DDBJ databases">
        <title>Draft genome sequence of Paraferrimonas sedimenticola strain NBRC 101628.</title>
        <authorList>
            <person name="Sun Q."/>
            <person name="Mori K."/>
        </authorList>
    </citation>
    <scope>NUCLEOTIDE SEQUENCE</scope>
    <source>
        <strain evidence="1">NBRC 101628</strain>
    </source>
</reference>
<comment type="caution">
    <text evidence="1">The sequence shown here is derived from an EMBL/GenBank/DDBJ whole genome shotgun (WGS) entry which is preliminary data.</text>
</comment>
<organism evidence="1 2">
    <name type="scientific">Paraferrimonas sedimenticola</name>
    <dbReference type="NCBI Taxonomy" id="375674"/>
    <lineage>
        <taxon>Bacteria</taxon>
        <taxon>Pseudomonadati</taxon>
        <taxon>Pseudomonadota</taxon>
        <taxon>Gammaproteobacteria</taxon>
        <taxon>Alteromonadales</taxon>
        <taxon>Ferrimonadaceae</taxon>
        <taxon>Paraferrimonas</taxon>
    </lineage>
</organism>
<sequence>MKIFEEYLKNLNVKFFYHSPTSKVLSIDDLGDADVAVLASLVKMIGLRRGLQYVSLRVKQPLAIYFFPHGFEIYATDSSVSFDDDSYVVLTSPVSTEIPREFVLEKLHAVRHMAYVS</sequence>
<evidence type="ECO:0000313" key="2">
    <source>
        <dbReference type="Proteomes" id="UP001161422"/>
    </source>
</evidence>
<dbReference type="RefSeq" id="WP_095505280.1">
    <property type="nucleotide sequence ID" value="NZ_BSNC01000004.1"/>
</dbReference>
<gene>
    <name evidence="1" type="ORF">GCM10007895_15880</name>
</gene>
<name>A0AA37W1I6_9GAMM</name>
<evidence type="ECO:0000313" key="1">
    <source>
        <dbReference type="EMBL" id="GLP96282.1"/>
    </source>
</evidence>
<proteinExistence type="predicted"/>
<dbReference type="AlphaFoldDB" id="A0AA37W1I6"/>
<dbReference type="EMBL" id="BSNC01000004">
    <property type="protein sequence ID" value="GLP96282.1"/>
    <property type="molecule type" value="Genomic_DNA"/>
</dbReference>
<protein>
    <submittedName>
        <fullName evidence="1">Uncharacterized protein</fullName>
    </submittedName>
</protein>
<dbReference type="Proteomes" id="UP001161422">
    <property type="component" value="Unassembled WGS sequence"/>
</dbReference>
<reference evidence="1" key="1">
    <citation type="journal article" date="2014" name="Int. J. Syst. Evol. Microbiol.">
        <title>Complete genome sequence of Corynebacterium casei LMG S-19264T (=DSM 44701T), isolated from a smear-ripened cheese.</title>
        <authorList>
            <consortium name="US DOE Joint Genome Institute (JGI-PGF)"/>
            <person name="Walter F."/>
            <person name="Albersmeier A."/>
            <person name="Kalinowski J."/>
            <person name="Ruckert C."/>
        </authorList>
    </citation>
    <scope>NUCLEOTIDE SEQUENCE</scope>
    <source>
        <strain evidence="1">NBRC 101628</strain>
    </source>
</reference>
<keyword evidence="2" id="KW-1185">Reference proteome</keyword>